<dbReference type="EMBL" id="ABCS01000030">
    <property type="protein sequence ID" value="EDM78475.1"/>
    <property type="molecule type" value="Genomic_DNA"/>
</dbReference>
<evidence type="ECO:0000259" key="11">
    <source>
        <dbReference type="PROSITE" id="PS50109"/>
    </source>
</evidence>
<sequence>MAETPEREASPPVDLGRHLAARLGPLAFFLFIVVTVAAPLAYMVMGVYSISIRAEASAELVADLIEEEAQQRPILWRYDASKLVRHLNLQAAHQSIVRVELTDQDGHLLDLGLPPAKTDDIDLLWYSAPIGPHGESGQVWVGVTPVEVERQALLLLLGFAALGAVLAGVMYGLPLKAILEAETQIAGSRAALEHLNATLEAQVVERSSQLSEALDEVRDKEQRLRELSGRAVALQEAERRSLSRELHDSAGQALTAVRINLQLLAAMVEAGKPAHALAERTAALVDSTLEEIRRVVDALAPAVLDDLGLRKAVERHCDDFSERTGVSIEVVIEGLDLAGVDTGVETAAYRIVQESLTNVARHANASHVDIRLRRVDVGESSDRVVITIRDDGDGFDPEEVRRKRRRGLRGMHERVELLGGSIQVESAPGEGAKIAVDLPVKAEESEEGEDEH</sequence>
<evidence type="ECO:0000256" key="3">
    <source>
        <dbReference type="ARBA" id="ARBA00022553"/>
    </source>
</evidence>
<dbReference type="EC" id="2.7.13.3" evidence="2"/>
<dbReference type="InterPro" id="IPR036890">
    <property type="entry name" value="HATPase_C_sf"/>
</dbReference>
<evidence type="ECO:0000256" key="10">
    <source>
        <dbReference type="SAM" id="Phobius"/>
    </source>
</evidence>
<protein>
    <recommendedName>
        <fullName evidence="2">histidine kinase</fullName>
        <ecNumber evidence="2">2.7.13.3</ecNumber>
    </recommendedName>
</protein>
<keyword evidence="8" id="KW-0902">Two-component regulatory system</keyword>
<feature type="coiled-coil region" evidence="9">
    <location>
        <begin position="207"/>
        <end position="237"/>
    </location>
</feature>
<feature type="transmembrane region" description="Helical" evidence="10">
    <location>
        <begin position="152"/>
        <end position="173"/>
    </location>
</feature>
<organism evidence="12 13">
    <name type="scientific">Plesiocystis pacifica SIR-1</name>
    <dbReference type="NCBI Taxonomy" id="391625"/>
    <lineage>
        <taxon>Bacteria</taxon>
        <taxon>Pseudomonadati</taxon>
        <taxon>Myxococcota</taxon>
        <taxon>Polyangia</taxon>
        <taxon>Nannocystales</taxon>
        <taxon>Nannocystaceae</taxon>
        <taxon>Plesiocystis</taxon>
    </lineage>
</organism>
<keyword evidence="10" id="KW-0472">Membrane</keyword>
<gene>
    <name evidence="12" type="ORF">PPSIR1_33209</name>
</gene>
<name>A6G6J8_9BACT</name>
<keyword evidence="9" id="KW-0175">Coiled coil</keyword>
<keyword evidence="13" id="KW-1185">Reference proteome</keyword>
<dbReference type="Pfam" id="PF02518">
    <property type="entry name" value="HATPase_c"/>
    <property type="match status" value="1"/>
</dbReference>
<dbReference type="PROSITE" id="PS50109">
    <property type="entry name" value="HIS_KIN"/>
    <property type="match status" value="1"/>
</dbReference>
<dbReference type="RefSeq" id="WP_006972347.1">
    <property type="nucleotide sequence ID" value="NZ_ABCS01000030.1"/>
</dbReference>
<dbReference type="GO" id="GO:0005524">
    <property type="term" value="F:ATP binding"/>
    <property type="evidence" value="ECO:0007669"/>
    <property type="project" value="UniProtKB-KW"/>
</dbReference>
<evidence type="ECO:0000313" key="12">
    <source>
        <dbReference type="EMBL" id="EDM78475.1"/>
    </source>
</evidence>
<evidence type="ECO:0000256" key="9">
    <source>
        <dbReference type="SAM" id="Coils"/>
    </source>
</evidence>
<keyword evidence="6 12" id="KW-0418">Kinase</keyword>
<dbReference type="Proteomes" id="UP000005801">
    <property type="component" value="Unassembled WGS sequence"/>
</dbReference>
<dbReference type="eggNOG" id="COG4585">
    <property type="taxonomic scope" value="Bacteria"/>
</dbReference>
<dbReference type="Gene3D" id="3.30.565.10">
    <property type="entry name" value="Histidine kinase-like ATPase, C-terminal domain"/>
    <property type="match status" value="1"/>
</dbReference>
<evidence type="ECO:0000256" key="5">
    <source>
        <dbReference type="ARBA" id="ARBA00022741"/>
    </source>
</evidence>
<keyword evidence="7 12" id="KW-0067">ATP-binding</keyword>
<feature type="transmembrane region" description="Helical" evidence="10">
    <location>
        <begin position="26"/>
        <end position="48"/>
    </location>
</feature>
<dbReference type="Pfam" id="PF07730">
    <property type="entry name" value="HisKA_3"/>
    <property type="match status" value="1"/>
</dbReference>
<evidence type="ECO:0000313" key="13">
    <source>
        <dbReference type="Proteomes" id="UP000005801"/>
    </source>
</evidence>
<keyword evidence="10" id="KW-1133">Transmembrane helix</keyword>
<proteinExistence type="predicted"/>
<reference evidence="12 13" key="1">
    <citation type="submission" date="2007-06" db="EMBL/GenBank/DDBJ databases">
        <authorList>
            <person name="Shimkets L."/>
            <person name="Ferriera S."/>
            <person name="Johnson J."/>
            <person name="Kravitz S."/>
            <person name="Beeson K."/>
            <person name="Sutton G."/>
            <person name="Rogers Y.-H."/>
            <person name="Friedman R."/>
            <person name="Frazier M."/>
            <person name="Venter J.C."/>
        </authorList>
    </citation>
    <scope>NUCLEOTIDE SEQUENCE [LARGE SCALE GENOMIC DNA]</scope>
    <source>
        <strain evidence="12 13">SIR-1</strain>
    </source>
</reference>
<keyword evidence="5" id="KW-0547">Nucleotide-binding</keyword>
<keyword evidence="3" id="KW-0597">Phosphoprotein</keyword>
<dbReference type="Gene3D" id="1.20.5.1930">
    <property type="match status" value="1"/>
</dbReference>
<dbReference type="GO" id="GO:0046983">
    <property type="term" value="F:protein dimerization activity"/>
    <property type="evidence" value="ECO:0007669"/>
    <property type="project" value="InterPro"/>
</dbReference>
<dbReference type="OrthoDB" id="5421862at2"/>
<keyword evidence="4" id="KW-0808">Transferase</keyword>
<evidence type="ECO:0000256" key="8">
    <source>
        <dbReference type="ARBA" id="ARBA00023012"/>
    </source>
</evidence>
<evidence type="ECO:0000256" key="7">
    <source>
        <dbReference type="ARBA" id="ARBA00022840"/>
    </source>
</evidence>
<dbReference type="SMART" id="SM00387">
    <property type="entry name" value="HATPase_c"/>
    <property type="match status" value="1"/>
</dbReference>
<dbReference type="STRING" id="391625.PPSIR1_33209"/>
<evidence type="ECO:0000256" key="1">
    <source>
        <dbReference type="ARBA" id="ARBA00000085"/>
    </source>
</evidence>
<dbReference type="InterPro" id="IPR011712">
    <property type="entry name" value="Sig_transdc_His_kin_sub3_dim/P"/>
</dbReference>
<dbReference type="PANTHER" id="PTHR24421:SF10">
    <property type="entry name" value="NITRATE_NITRITE SENSOR PROTEIN NARQ"/>
    <property type="match status" value="1"/>
</dbReference>
<dbReference type="GO" id="GO:0000155">
    <property type="term" value="F:phosphorelay sensor kinase activity"/>
    <property type="evidence" value="ECO:0007669"/>
    <property type="project" value="InterPro"/>
</dbReference>
<dbReference type="InterPro" id="IPR005467">
    <property type="entry name" value="His_kinase_dom"/>
</dbReference>
<evidence type="ECO:0000256" key="6">
    <source>
        <dbReference type="ARBA" id="ARBA00022777"/>
    </source>
</evidence>
<evidence type="ECO:0000256" key="4">
    <source>
        <dbReference type="ARBA" id="ARBA00022679"/>
    </source>
</evidence>
<accession>A6G6J8</accession>
<evidence type="ECO:0000256" key="2">
    <source>
        <dbReference type="ARBA" id="ARBA00012438"/>
    </source>
</evidence>
<dbReference type="GO" id="GO:0016020">
    <property type="term" value="C:membrane"/>
    <property type="evidence" value="ECO:0007669"/>
    <property type="project" value="InterPro"/>
</dbReference>
<dbReference type="AlphaFoldDB" id="A6G6J8"/>
<dbReference type="SUPFAM" id="SSF55874">
    <property type="entry name" value="ATPase domain of HSP90 chaperone/DNA topoisomerase II/histidine kinase"/>
    <property type="match status" value="1"/>
</dbReference>
<comment type="caution">
    <text evidence="12">The sequence shown here is derived from an EMBL/GenBank/DDBJ whole genome shotgun (WGS) entry which is preliminary data.</text>
</comment>
<keyword evidence="10" id="KW-0812">Transmembrane</keyword>
<dbReference type="CDD" id="cd16917">
    <property type="entry name" value="HATPase_UhpB-NarQ-NarX-like"/>
    <property type="match status" value="1"/>
</dbReference>
<feature type="domain" description="Histidine kinase" evidence="11">
    <location>
        <begin position="245"/>
        <end position="442"/>
    </location>
</feature>
<dbReference type="PANTHER" id="PTHR24421">
    <property type="entry name" value="NITRATE/NITRITE SENSOR PROTEIN NARX-RELATED"/>
    <property type="match status" value="1"/>
</dbReference>
<dbReference type="InterPro" id="IPR003594">
    <property type="entry name" value="HATPase_dom"/>
</dbReference>
<dbReference type="InterPro" id="IPR050482">
    <property type="entry name" value="Sensor_HK_TwoCompSys"/>
</dbReference>
<comment type="catalytic activity">
    <reaction evidence="1">
        <text>ATP + protein L-histidine = ADP + protein N-phospho-L-histidine.</text>
        <dbReference type="EC" id="2.7.13.3"/>
    </reaction>
</comment>